<organism evidence="2 3">
    <name type="scientific">Syncephalis pseudoplumigaleata</name>
    <dbReference type="NCBI Taxonomy" id="1712513"/>
    <lineage>
        <taxon>Eukaryota</taxon>
        <taxon>Fungi</taxon>
        <taxon>Fungi incertae sedis</taxon>
        <taxon>Zoopagomycota</taxon>
        <taxon>Zoopagomycotina</taxon>
        <taxon>Zoopagomycetes</taxon>
        <taxon>Zoopagales</taxon>
        <taxon>Piptocephalidaceae</taxon>
        <taxon>Syncephalis</taxon>
    </lineage>
</organism>
<dbReference type="EMBL" id="KZ989449">
    <property type="protein sequence ID" value="RKP26341.1"/>
    <property type="molecule type" value="Genomic_DNA"/>
</dbReference>
<feature type="signal peptide" evidence="1">
    <location>
        <begin position="1"/>
        <end position="21"/>
    </location>
</feature>
<evidence type="ECO:0000313" key="2">
    <source>
        <dbReference type="EMBL" id="RKP26341.1"/>
    </source>
</evidence>
<gene>
    <name evidence="2" type="ORF">SYNPS1DRAFT_27964</name>
</gene>
<accession>A0A4P9Z3G4</accession>
<keyword evidence="1" id="KW-0732">Signal</keyword>
<dbReference type="AlphaFoldDB" id="A0A4P9Z3G4"/>
<protein>
    <recommendedName>
        <fullName evidence="4">MD-2-related lipid-recognition domain-containing protein</fullName>
    </recommendedName>
</protein>
<name>A0A4P9Z3G4_9FUNG</name>
<reference evidence="3" key="1">
    <citation type="journal article" date="2018" name="Nat. Microbiol.">
        <title>Leveraging single-cell genomics to expand the fungal tree of life.</title>
        <authorList>
            <person name="Ahrendt S.R."/>
            <person name="Quandt C.A."/>
            <person name="Ciobanu D."/>
            <person name="Clum A."/>
            <person name="Salamov A."/>
            <person name="Andreopoulos B."/>
            <person name="Cheng J.F."/>
            <person name="Woyke T."/>
            <person name="Pelin A."/>
            <person name="Henrissat B."/>
            <person name="Reynolds N.K."/>
            <person name="Benny G.L."/>
            <person name="Smith M.E."/>
            <person name="James T.Y."/>
            <person name="Grigoriev I.V."/>
        </authorList>
    </citation>
    <scope>NUCLEOTIDE SEQUENCE [LARGE SCALE GENOMIC DNA]</scope>
    <source>
        <strain evidence="3">Benny S71-1</strain>
    </source>
</reference>
<keyword evidence="3" id="KW-1185">Reference proteome</keyword>
<evidence type="ECO:0000313" key="3">
    <source>
        <dbReference type="Proteomes" id="UP000278143"/>
    </source>
</evidence>
<sequence>MHLAVFACILLTLLSAAISSASEDAYVILPNQMRIHCASRIAETVSYEVAVEIGSLHGVYLFPASKAMAYQIMVTSDATQRRLFAADYKQALSCPKPIHAVSLPGENVCVVGRISPRIIDGAKEPYCIVVDNTLSGIPATVHISYAFTTAGRIVPPVSKRRFV</sequence>
<evidence type="ECO:0000256" key="1">
    <source>
        <dbReference type="SAM" id="SignalP"/>
    </source>
</evidence>
<feature type="chain" id="PRO_5020974905" description="MD-2-related lipid-recognition domain-containing protein" evidence="1">
    <location>
        <begin position="22"/>
        <end position="163"/>
    </location>
</feature>
<proteinExistence type="predicted"/>
<evidence type="ECO:0008006" key="4">
    <source>
        <dbReference type="Google" id="ProtNLM"/>
    </source>
</evidence>
<dbReference type="Proteomes" id="UP000278143">
    <property type="component" value="Unassembled WGS sequence"/>
</dbReference>